<comment type="function">
    <text evidence="8">The phosphoenolpyruvate-dependent sugar phosphotransferase system (PTS), a major carbohydrate active -transport system, catalyzes the phosphorylation of incoming sugar substrates concomitant with their translocation across the cell membrane.</text>
</comment>
<dbReference type="PROSITE" id="PS51105">
    <property type="entry name" value="PTS_EIIC_TYPE_3"/>
    <property type="match status" value="1"/>
</dbReference>
<evidence type="ECO:0000256" key="5">
    <source>
        <dbReference type="ARBA" id="ARBA00022692"/>
    </source>
</evidence>
<evidence type="ECO:0000256" key="9">
    <source>
        <dbReference type="SAM" id="Phobius"/>
    </source>
</evidence>
<protein>
    <recommendedName>
        <fullName evidence="8">Permease IIC component</fullName>
    </recommendedName>
</protein>
<keyword evidence="6 9" id="KW-1133">Transmembrane helix</keyword>
<keyword evidence="5 9" id="KW-0812">Transmembrane</keyword>
<dbReference type="PANTHER" id="PTHR33989">
    <property type="match status" value="1"/>
</dbReference>
<dbReference type="GO" id="GO:0005886">
    <property type="term" value="C:plasma membrane"/>
    <property type="evidence" value="ECO:0007669"/>
    <property type="project" value="UniProtKB-SubCell"/>
</dbReference>
<evidence type="ECO:0000259" key="10">
    <source>
        <dbReference type="PROSITE" id="PS51105"/>
    </source>
</evidence>
<evidence type="ECO:0000256" key="4">
    <source>
        <dbReference type="ARBA" id="ARBA00022597"/>
    </source>
</evidence>
<dbReference type="PANTHER" id="PTHR33989:SF4">
    <property type="entry name" value="PTS SYSTEM N,N'-DIACETYLCHITOBIOSE-SPECIFIC EIIC COMPONENT"/>
    <property type="match status" value="1"/>
</dbReference>
<evidence type="ECO:0000256" key="1">
    <source>
        <dbReference type="ARBA" id="ARBA00004651"/>
    </source>
</evidence>
<comment type="subcellular location">
    <subcellularLocation>
        <location evidence="1">Cell membrane</location>
        <topology evidence="1">Multi-pass membrane protein</topology>
    </subcellularLocation>
</comment>
<feature type="transmembrane region" description="Helical" evidence="9">
    <location>
        <begin position="36"/>
        <end position="58"/>
    </location>
</feature>
<feature type="domain" description="PTS EIIC type-3" evidence="10">
    <location>
        <begin position="11"/>
        <end position="413"/>
    </location>
</feature>
<reference evidence="11" key="1">
    <citation type="submission" date="2019-11" db="EMBL/GenBank/DDBJ databases">
        <authorList>
            <person name="Feng L."/>
        </authorList>
    </citation>
    <scope>NUCLEOTIDE SEQUENCE</scope>
    <source>
        <strain evidence="11">CramosumLFYP8</strain>
    </source>
</reference>
<dbReference type="EMBL" id="CACRTL010000003">
    <property type="protein sequence ID" value="VYT58403.1"/>
    <property type="molecule type" value="Genomic_DNA"/>
</dbReference>
<feature type="transmembrane region" description="Helical" evidence="9">
    <location>
        <begin position="387"/>
        <end position="413"/>
    </location>
</feature>
<proteinExistence type="predicted"/>
<keyword evidence="7 8" id="KW-0472">Membrane</keyword>
<name>A0A6N2XWJ4_9FIRM</name>
<dbReference type="Pfam" id="PF02378">
    <property type="entry name" value="PTS_EIIC"/>
    <property type="match status" value="1"/>
</dbReference>
<feature type="transmembrane region" description="Helical" evidence="9">
    <location>
        <begin position="78"/>
        <end position="97"/>
    </location>
</feature>
<keyword evidence="3 8" id="KW-1003">Cell membrane</keyword>
<accession>A0A6N2XWJ4</accession>
<sequence length="439" mass="47047">MKGELTFMDKLQEILGKVSIKLSGNLYINAIKDGMLAYMPFAFIASIFLIIAFFPIPAFTDFVSSITGLEAAVWQGKLALVNDASLGIGGLLVLLSISRSLADKLGINGIQVTMTSVVAFMLLVPFGANDTGNFISVTYLGAQTIFLSIVISIISAKVYKFINDKGIKIKMPAAVPLAVAAPFESIIPSFVVIFIFWLLRLTIDAFDGGSALAVFNFILGVPLQKVGGSLIGVVIVKMFSQLLWFFGIHGDSIVNGVMTPIFQVLQDANKTVSMAGGTPVNIINQSFWDSFAGIGIVGAIIAIVIIAKSKRYKEMKKIAGVPYIFNVGEPTLFGIPLMMNVIYFIPFIISNVVSILISYVAFATGLVPVCTGLAQVPWTTPLVISGYLATGSIAGSILQIVCLIVVVLIWLPFVRIADNQLIKEEAALENKGGSVQETI</sequence>
<gene>
    <name evidence="11" type="primary">licC_6</name>
    <name evidence="11" type="ORF">CRLFYP8_00832</name>
</gene>
<dbReference type="GO" id="GO:0008982">
    <property type="term" value="F:protein-N(PI)-phosphohistidine-sugar phosphotransferase activity"/>
    <property type="evidence" value="ECO:0007669"/>
    <property type="project" value="UniProtKB-UniRule"/>
</dbReference>
<dbReference type="AlphaFoldDB" id="A0A6N2XWJ4"/>
<dbReference type="InterPro" id="IPR003352">
    <property type="entry name" value="PTS_EIIC"/>
</dbReference>
<dbReference type="GO" id="GO:0009401">
    <property type="term" value="P:phosphoenolpyruvate-dependent sugar phosphotransferase system"/>
    <property type="evidence" value="ECO:0007669"/>
    <property type="project" value="InterPro"/>
</dbReference>
<keyword evidence="4 8" id="KW-0762">Sugar transport</keyword>
<evidence type="ECO:0000256" key="7">
    <source>
        <dbReference type="ARBA" id="ARBA00023136"/>
    </source>
</evidence>
<dbReference type="InterPro" id="IPR004501">
    <property type="entry name" value="PTS_EIIC_3"/>
</dbReference>
<dbReference type="InterPro" id="IPR004796">
    <property type="entry name" value="PTS_IIC_cello"/>
</dbReference>
<evidence type="ECO:0000256" key="8">
    <source>
        <dbReference type="PIRNR" id="PIRNR006351"/>
    </source>
</evidence>
<dbReference type="GO" id="GO:1901264">
    <property type="term" value="P:carbohydrate derivative transport"/>
    <property type="evidence" value="ECO:0007669"/>
    <property type="project" value="TreeGrafter"/>
</dbReference>
<feature type="transmembrane region" description="Helical" evidence="9">
    <location>
        <begin position="287"/>
        <end position="307"/>
    </location>
</feature>
<dbReference type="PIRSF" id="PIRSF006351">
    <property type="entry name" value="PTS_EIIC-Cellobiose"/>
    <property type="match status" value="1"/>
</dbReference>
<feature type="transmembrane region" description="Helical" evidence="9">
    <location>
        <begin position="177"/>
        <end position="199"/>
    </location>
</feature>
<organism evidence="11">
    <name type="scientific">Thomasclavelia ramosa</name>
    <dbReference type="NCBI Taxonomy" id="1547"/>
    <lineage>
        <taxon>Bacteria</taxon>
        <taxon>Bacillati</taxon>
        <taxon>Bacillota</taxon>
        <taxon>Erysipelotrichia</taxon>
        <taxon>Erysipelotrichales</taxon>
        <taxon>Coprobacillaceae</taxon>
        <taxon>Thomasclavelia</taxon>
    </lineage>
</organism>
<evidence type="ECO:0000256" key="2">
    <source>
        <dbReference type="ARBA" id="ARBA00022448"/>
    </source>
</evidence>
<feature type="transmembrane region" description="Helical" evidence="9">
    <location>
        <begin position="109"/>
        <end position="128"/>
    </location>
</feature>
<evidence type="ECO:0000256" key="3">
    <source>
        <dbReference type="ARBA" id="ARBA00022475"/>
    </source>
</evidence>
<feature type="transmembrane region" description="Helical" evidence="9">
    <location>
        <begin position="134"/>
        <end position="156"/>
    </location>
</feature>
<evidence type="ECO:0000256" key="6">
    <source>
        <dbReference type="ARBA" id="ARBA00022989"/>
    </source>
</evidence>
<evidence type="ECO:0000313" key="11">
    <source>
        <dbReference type="EMBL" id="VYT58403.1"/>
    </source>
</evidence>
<keyword evidence="2 8" id="KW-0813">Transport</keyword>
<dbReference type="NCBIfam" id="TIGR00410">
    <property type="entry name" value="lacE"/>
    <property type="match status" value="1"/>
</dbReference>
<feature type="transmembrane region" description="Helical" evidence="9">
    <location>
        <begin position="341"/>
        <end position="367"/>
    </location>
</feature>
<dbReference type="InterPro" id="IPR051088">
    <property type="entry name" value="PTS_Sugar-EIIC/EIIB"/>
</dbReference>